<comment type="caution">
    <text evidence="5">Lacks conserved residue(s) required for the propagation of feature annotation.</text>
</comment>
<comment type="catalytic activity">
    <reaction evidence="5">
        <text>dimethylallyl phosphate + FMNH2 = prenylated FMNH2 + phosphate</text>
        <dbReference type="Rhea" id="RHEA:37743"/>
        <dbReference type="ChEBI" id="CHEBI:43474"/>
        <dbReference type="ChEBI" id="CHEBI:57618"/>
        <dbReference type="ChEBI" id="CHEBI:87467"/>
        <dbReference type="ChEBI" id="CHEBI:88052"/>
        <dbReference type="EC" id="2.5.1.129"/>
    </reaction>
</comment>
<gene>
    <name evidence="5" type="primary">ubiX</name>
    <name evidence="7" type="ORF">RUMHYD_01165</name>
</gene>
<dbReference type="InterPro" id="IPR036551">
    <property type="entry name" value="Flavin_trans-like"/>
</dbReference>
<evidence type="ECO:0000256" key="3">
    <source>
        <dbReference type="ARBA" id="ARBA00022643"/>
    </source>
</evidence>
<dbReference type="RefSeq" id="WP_005947053.1">
    <property type="nucleotide sequence ID" value="NZ_CP136423.1"/>
</dbReference>
<feature type="binding site" evidence="5">
    <location>
        <position position="127"/>
    </location>
    <ligand>
        <name>FMN</name>
        <dbReference type="ChEBI" id="CHEBI:58210"/>
    </ligand>
</feature>
<evidence type="ECO:0000256" key="2">
    <source>
        <dbReference type="ARBA" id="ARBA00022630"/>
    </source>
</evidence>
<dbReference type="NCBIfam" id="NF004685">
    <property type="entry name" value="PRK06029.1"/>
    <property type="match status" value="1"/>
</dbReference>
<dbReference type="EC" id="2.5.1.129" evidence="5"/>
<evidence type="ECO:0000313" key="7">
    <source>
        <dbReference type="EMBL" id="EEG49924.1"/>
    </source>
</evidence>
<feature type="binding site" evidence="5">
    <location>
        <position position="158"/>
    </location>
    <ligand>
        <name>dimethylallyl phosphate</name>
        <dbReference type="ChEBI" id="CHEBI:88052"/>
    </ligand>
</feature>
<dbReference type="HAMAP" id="MF_01984">
    <property type="entry name" value="ubiX_pad"/>
    <property type="match status" value="1"/>
</dbReference>
<dbReference type="InterPro" id="IPR003382">
    <property type="entry name" value="Flavoprotein"/>
</dbReference>
<comment type="function">
    <text evidence="5">Flavin prenyltransferase that catalyzes the synthesis of the prenylated FMN cofactor (prenyl-FMN) for 4-hydroxy-3-polyprenylbenzoic acid decarboxylase UbiD. The prenyltransferase is metal-independent and links a dimethylallyl moiety from dimethylallyl monophosphate (DMAP) to the flavin N5 and C6 atoms of FMN.</text>
</comment>
<name>C0CJZ5_BLAHS</name>
<keyword evidence="1 5" id="KW-0637">Prenyltransferase</keyword>
<keyword evidence="2 5" id="KW-0285">Flavoprotein</keyword>
<keyword evidence="4 5" id="KW-0808">Transferase</keyword>
<dbReference type="PATRIC" id="fig|476272.21.peg.2512"/>
<protein>
    <recommendedName>
        <fullName evidence="5">Flavin prenyltransferase UbiX</fullName>
        <ecNumber evidence="5">2.5.1.129</ecNumber>
    </recommendedName>
</protein>
<reference evidence="7 8" key="1">
    <citation type="submission" date="2009-01" db="EMBL/GenBank/DDBJ databases">
        <authorList>
            <person name="Fulton L."/>
            <person name="Clifton S."/>
            <person name="Fulton B."/>
            <person name="Xu J."/>
            <person name="Minx P."/>
            <person name="Pepin K.H."/>
            <person name="Johnson M."/>
            <person name="Bhonagiri V."/>
            <person name="Nash W.E."/>
            <person name="Mardis E.R."/>
            <person name="Wilson R.K."/>
        </authorList>
    </citation>
    <scope>NUCLEOTIDE SEQUENCE [LARGE SCALE GENOMIC DNA]</scope>
    <source>
        <strain evidence="8">DSM 10507 / JCM 14656 / S5a33</strain>
    </source>
</reference>
<dbReference type="Gene3D" id="3.40.50.1950">
    <property type="entry name" value="Flavin prenyltransferase-like"/>
    <property type="match status" value="1"/>
</dbReference>
<evidence type="ECO:0000313" key="8">
    <source>
        <dbReference type="Proteomes" id="UP000003100"/>
    </source>
</evidence>
<reference evidence="7 8" key="2">
    <citation type="submission" date="2009-02" db="EMBL/GenBank/DDBJ databases">
        <title>Draft genome sequence of Blautia hydrogenotrophica DSM 10507 (Ruminococcus hydrogenotrophicus DSM 10507).</title>
        <authorList>
            <person name="Sudarsanam P."/>
            <person name="Ley R."/>
            <person name="Guruge J."/>
            <person name="Turnbaugh P.J."/>
            <person name="Mahowald M."/>
            <person name="Liep D."/>
            <person name="Gordon J."/>
        </authorList>
    </citation>
    <scope>NUCLEOTIDE SEQUENCE [LARGE SCALE GENOMIC DNA]</scope>
    <source>
        <strain evidence="8">DSM 10507 / JCM 14656 / S5a33</strain>
    </source>
</reference>
<dbReference type="HOGENOM" id="CLU_074522_0_1_9"/>
<dbReference type="GeneID" id="86820433"/>
<feature type="domain" description="Flavoprotein" evidence="6">
    <location>
        <begin position="6"/>
        <end position="170"/>
    </location>
</feature>
<sequence length="194" mass="21654">MQNKKKRILIGSSGASGMPLLLCCLELIRKAENYESHLILTPSALLTLEHECGLKEKDLQKYADKIYSPEDIGASPASGSFLTEGMLVIPCSMKTLAGIQTGYTDNLLLRAADVTIKEQRRLILAVRESPLSAIHLRNMAQLALLPGVRIMPLMLTYYHCPRTLEDMTNQVAARLVEPFGIKSEEYHRWEGLKT</sequence>
<accession>C0CJZ5</accession>
<dbReference type="NCBIfam" id="TIGR00421">
    <property type="entry name" value="ubiX_pad"/>
    <property type="match status" value="1"/>
</dbReference>
<feature type="binding site" evidence="5">
    <location>
        <position position="41"/>
    </location>
    <ligand>
        <name>FMN</name>
        <dbReference type="ChEBI" id="CHEBI:58210"/>
    </ligand>
</feature>
<keyword evidence="8" id="KW-1185">Reference proteome</keyword>
<evidence type="ECO:0000256" key="1">
    <source>
        <dbReference type="ARBA" id="ARBA00022602"/>
    </source>
</evidence>
<dbReference type="InterPro" id="IPR004507">
    <property type="entry name" value="UbiX-like"/>
</dbReference>
<dbReference type="Pfam" id="PF02441">
    <property type="entry name" value="Flavoprotein"/>
    <property type="match status" value="1"/>
</dbReference>
<comment type="caution">
    <text evidence="7">The sequence shown here is derived from an EMBL/GenBank/DDBJ whole genome shotgun (WGS) entry which is preliminary data.</text>
</comment>
<evidence type="ECO:0000256" key="4">
    <source>
        <dbReference type="ARBA" id="ARBA00022679"/>
    </source>
</evidence>
<keyword evidence="3 5" id="KW-0288">FMN</keyword>
<dbReference type="GO" id="GO:0106141">
    <property type="term" value="F:flavin prenyltransferase activity"/>
    <property type="evidence" value="ECO:0007669"/>
    <property type="project" value="UniProtKB-EC"/>
</dbReference>
<evidence type="ECO:0000256" key="5">
    <source>
        <dbReference type="HAMAP-Rule" id="MF_01984"/>
    </source>
</evidence>
<dbReference type="Proteomes" id="UP000003100">
    <property type="component" value="Unassembled WGS sequence"/>
</dbReference>
<feature type="binding site" evidence="5">
    <location>
        <position position="174"/>
    </location>
    <ligand>
        <name>dimethylallyl phosphate</name>
        <dbReference type="ChEBI" id="CHEBI:88052"/>
    </ligand>
</feature>
<dbReference type="AlphaFoldDB" id="C0CJZ5"/>
<dbReference type="EMBL" id="ACBZ01000054">
    <property type="protein sequence ID" value="EEG49924.1"/>
    <property type="molecule type" value="Genomic_DNA"/>
</dbReference>
<dbReference type="eggNOG" id="COG0163">
    <property type="taxonomic scope" value="Bacteria"/>
</dbReference>
<evidence type="ECO:0000259" key="6">
    <source>
        <dbReference type="Pfam" id="PF02441"/>
    </source>
</evidence>
<proteinExistence type="inferred from homology"/>
<feature type="binding site" evidence="5">
    <location>
        <begin position="14"/>
        <end position="16"/>
    </location>
    <ligand>
        <name>FMN</name>
        <dbReference type="ChEBI" id="CHEBI:58210"/>
    </ligand>
</feature>
<organism evidence="7 8">
    <name type="scientific">Blautia hydrogenotrophica (strain DSM 10507 / JCM 14656 / S5a33)</name>
    <name type="common">Ruminococcus hydrogenotrophicus</name>
    <dbReference type="NCBI Taxonomy" id="476272"/>
    <lineage>
        <taxon>Bacteria</taxon>
        <taxon>Bacillati</taxon>
        <taxon>Bacillota</taxon>
        <taxon>Clostridia</taxon>
        <taxon>Lachnospirales</taxon>
        <taxon>Lachnospiraceae</taxon>
        <taxon>Blautia</taxon>
    </lineage>
</organism>
<feature type="binding site" evidence="5">
    <location>
        <begin position="92"/>
        <end position="95"/>
    </location>
    <ligand>
        <name>FMN</name>
        <dbReference type="ChEBI" id="CHEBI:58210"/>
    </ligand>
</feature>
<dbReference type="SUPFAM" id="SSF52507">
    <property type="entry name" value="Homo-oligomeric flavin-containing Cys decarboxylases, HFCD"/>
    <property type="match status" value="1"/>
</dbReference>
<comment type="similarity">
    <text evidence="5">Belongs to the UbiX/PAD1 family.</text>
</comment>